<dbReference type="AlphaFoldDB" id="A0A0C3NMB8"/>
<dbReference type="EMBL" id="KN832078">
    <property type="protein sequence ID" value="KIN95048.1"/>
    <property type="molecule type" value="Genomic_DNA"/>
</dbReference>
<evidence type="ECO:0000313" key="1">
    <source>
        <dbReference type="EMBL" id="KIN95048.1"/>
    </source>
</evidence>
<dbReference type="HOGENOM" id="CLU_2387057_0_0_1"/>
<protein>
    <submittedName>
        <fullName evidence="2">Uncharacterized protein</fullName>
    </submittedName>
</protein>
<proteinExistence type="predicted"/>
<gene>
    <name evidence="1" type="ORF">M404DRAFT_334187</name>
    <name evidence="2" type="ORF">M404DRAFT_927682</name>
</gene>
<evidence type="ECO:0000313" key="2">
    <source>
        <dbReference type="EMBL" id="KIN96765.1"/>
    </source>
</evidence>
<dbReference type="Proteomes" id="UP000054217">
    <property type="component" value="Unassembled WGS sequence"/>
</dbReference>
<reference evidence="2 3" key="1">
    <citation type="submission" date="2014-04" db="EMBL/GenBank/DDBJ databases">
        <authorList>
            <consortium name="DOE Joint Genome Institute"/>
            <person name="Kuo A."/>
            <person name="Kohler A."/>
            <person name="Costa M.D."/>
            <person name="Nagy L.G."/>
            <person name="Floudas D."/>
            <person name="Copeland A."/>
            <person name="Barry K.W."/>
            <person name="Cichocki N."/>
            <person name="Veneault-Fourrey C."/>
            <person name="LaButti K."/>
            <person name="Lindquist E.A."/>
            <person name="Lipzen A."/>
            <person name="Lundell T."/>
            <person name="Morin E."/>
            <person name="Murat C."/>
            <person name="Sun H."/>
            <person name="Tunlid A."/>
            <person name="Henrissat B."/>
            <person name="Grigoriev I.V."/>
            <person name="Hibbett D.S."/>
            <person name="Martin F."/>
            <person name="Nordberg H.P."/>
            <person name="Cantor M.N."/>
            <person name="Hua S.X."/>
        </authorList>
    </citation>
    <scope>NUCLEOTIDE SEQUENCE [LARGE SCALE GENOMIC DNA]</scope>
    <source>
        <strain evidence="2 3">Marx 270</strain>
    </source>
</reference>
<dbReference type="EMBL" id="KN832041">
    <property type="protein sequence ID" value="KIN96765.1"/>
    <property type="molecule type" value="Genomic_DNA"/>
</dbReference>
<sequence>MARLVREDRSDCYSRTRLPVPSTLTRLLRSGHYKYVSRARAICTPSSCIGVNPVYTRYRRWGPISSWAETLTLHCEVLPPRINTEEDPLEHLRN</sequence>
<keyword evidence="3" id="KW-1185">Reference proteome</keyword>
<accession>A0A0C3NMB8</accession>
<evidence type="ECO:0000313" key="3">
    <source>
        <dbReference type="Proteomes" id="UP000054217"/>
    </source>
</evidence>
<organism evidence="2 3">
    <name type="scientific">Pisolithus tinctorius Marx 270</name>
    <dbReference type="NCBI Taxonomy" id="870435"/>
    <lineage>
        <taxon>Eukaryota</taxon>
        <taxon>Fungi</taxon>
        <taxon>Dikarya</taxon>
        <taxon>Basidiomycota</taxon>
        <taxon>Agaricomycotina</taxon>
        <taxon>Agaricomycetes</taxon>
        <taxon>Agaricomycetidae</taxon>
        <taxon>Boletales</taxon>
        <taxon>Sclerodermatineae</taxon>
        <taxon>Pisolithaceae</taxon>
        <taxon>Pisolithus</taxon>
    </lineage>
</organism>
<name>A0A0C3NMB8_PISTI</name>
<reference evidence="2" key="3">
    <citation type="submission" date="2015-02" db="EMBL/GenBank/DDBJ databases">
        <title>Evolutionary Origins and Diversification of the Mycorrhizal Mutualists.</title>
        <authorList>
            <consortium name="DOE Joint Genome Institute"/>
            <consortium name="Mycorrhizal Genomics Consortium"/>
            <person name="Kohler A."/>
            <person name="Kuo A."/>
            <person name="Nagy L.G."/>
            <person name="Floudas D."/>
            <person name="Copeland A."/>
            <person name="Barry K.W."/>
            <person name="Cichocki N."/>
            <person name="Veneault-Fourrey C."/>
            <person name="LaButti K."/>
            <person name="Lindquist E.A."/>
            <person name="Lipzen A."/>
            <person name="Lundell T."/>
            <person name="Morin E."/>
            <person name="Murat C."/>
            <person name="Riley R."/>
            <person name="Ohm R."/>
            <person name="Sun H."/>
            <person name="Tunlid A."/>
            <person name="Henrissat B."/>
            <person name="Grigoriev I.V."/>
            <person name="Hibbett D.S."/>
            <person name="Martin F."/>
        </authorList>
    </citation>
    <scope>NUCLEOTIDE SEQUENCE</scope>
    <source>
        <strain evidence="2">Marx 270</strain>
    </source>
</reference>
<reference evidence="3" key="2">
    <citation type="submission" date="2015-01" db="EMBL/GenBank/DDBJ databases">
        <title>Evolutionary Origins and Diversification of the Mycorrhizal Mutualists.</title>
        <authorList>
            <consortium name="DOE Joint Genome Institute"/>
            <consortium name="Mycorrhizal Genomics Consortium"/>
            <person name="Kohler A."/>
            <person name="Kuo A."/>
            <person name="Nagy L.G."/>
            <person name="Floudas D."/>
            <person name="Copeland A."/>
            <person name="Barry K.W."/>
            <person name="Cichocki N."/>
            <person name="Veneault-Fourrey C."/>
            <person name="LaButti K."/>
            <person name="Lindquist E.A."/>
            <person name="Lipzen A."/>
            <person name="Lundell T."/>
            <person name="Morin E."/>
            <person name="Murat C."/>
            <person name="Riley R."/>
            <person name="Ohm R."/>
            <person name="Sun H."/>
            <person name="Tunlid A."/>
            <person name="Henrissat B."/>
            <person name="Grigoriev I.V."/>
            <person name="Hibbett D.S."/>
            <person name="Martin F."/>
        </authorList>
    </citation>
    <scope>NUCLEOTIDE SEQUENCE [LARGE SCALE GENOMIC DNA]</scope>
    <source>
        <strain evidence="1 3">Marx 270</strain>
    </source>
</reference>